<dbReference type="AlphaFoldDB" id="J9GA41"/>
<sequence length="46" mass="5493">MSSVQSSAYICFSRQWFKFFYVRWNIGFRADEPVFAVLNVNRKPIS</sequence>
<evidence type="ECO:0000313" key="1">
    <source>
        <dbReference type="EMBL" id="EJX04142.1"/>
    </source>
</evidence>
<gene>
    <name evidence="1" type="ORF">EVA_07749</name>
</gene>
<protein>
    <submittedName>
        <fullName evidence="1">Uncharacterized protein</fullName>
    </submittedName>
</protein>
<reference evidence="1" key="1">
    <citation type="journal article" date="2012" name="PLoS ONE">
        <title>Gene sets for utilization of primary and secondary nutrition supplies in the distal gut of endangered iberian lynx.</title>
        <authorList>
            <person name="Alcaide M."/>
            <person name="Messina E."/>
            <person name="Richter M."/>
            <person name="Bargiela R."/>
            <person name="Peplies J."/>
            <person name="Huws S.A."/>
            <person name="Newbold C.J."/>
            <person name="Golyshin P.N."/>
            <person name="Simon M.A."/>
            <person name="Lopez G."/>
            <person name="Yakimov M.M."/>
            <person name="Ferrer M."/>
        </authorList>
    </citation>
    <scope>NUCLEOTIDE SEQUENCE</scope>
</reference>
<dbReference type="EMBL" id="AMCI01001904">
    <property type="protein sequence ID" value="EJX04142.1"/>
    <property type="molecule type" value="Genomic_DNA"/>
</dbReference>
<proteinExistence type="predicted"/>
<organism evidence="1">
    <name type="scientific">gut metagenome</name>
    <dbReference type="NCBI Taxonomy" id="749906"/>
    <lineage>
        <taxon>unclassified sequences</taxon>
        <taxon>metagenomes</taxon>
        <taxon>organismal metagenomes</taxon>
    </lineage>
</organism>
<comment type="caution">
    <text evidence="1">The sequence shown here is derived from an EMBL/GenBank/DDBJ whole genome shotgun (WGS) entry which is preliminary data.</text>
</comment>
<name>J9GA41_9ZZZZ</name>
<accession>J9GA41</accession>